<organism evidence="1 2">
    <name type="scientific">Halocaridina rubra</name>
    <name type="common">Hawaiian red shrimp</name>
    <dbReference type="NCBI Taxonomy" id="373956"/>
    <lineage>
        <taxon>Eukaryota</taxon>
        <taxon>Metazoa</taxon>
        <taxon>Ecdysozoa</taxon>
        <taxon>Arthropoda</taxon>
        <taxon>Crustacea</taxon>
        <taxon>Multicrustacea</taxon>
        <taxon>Malacostraca</taxon>
        <taxon>Eumalacostraca</taxon>
        <taxon>Eucarida</taxon>
        <taxon>Decapoda</taxon>
        <taxon>Pleocyemata</taxon>
        <taxon>Caridea</taxon>
        <taxon>Atyoidea</taxon>
        <taxon>Atyidae</taxon>
        <taxon>Halocaridina</taxon>
    </lineage>
</organism>
<name>A0AAN9A271_HALRR</name>
<dbReference type="Proteomes" id="UP001381693">
    <property type="component" value="Unassembled WGS sequence"/>
</dbReference>
<evidence type="ECO:0000313" key="2">
    <source>
        <dbReference type="Proteomes" id="UP001381693"/>
    </source>
</evidence>
<dbReference type="AlphaFoldDB" id="A0AAN9A271"/>
<comment type="caution">
    <text evidence="1">The sequence shown here is derived from an EMBL/GenBank/DDBJ whole genome shotgun (WGS) entry which is preliminary data.</text>
</comment>
<keyword evidence="2" id="KW-1185">Reference proteome</keyword>
<protein>
    <submittedName>
        <fullName evidence="1">Uncharacterized protein</fullName>
    </submittedName>
</protein>
<dbReference type="EMBL" id="JAXCGZ010014286">
    <property type="protein sequence ID" value="KAK7071559.1"/>
    <property type="molecule type" value="Genomic_DNA"/>
</dbReference>
<evidence type="ECO:0000313" key="1">
    <source>
        <dbReference type="EMBL" id="KAK7071559.1"/>
    </source>
</evidence>
<accession>A0AAN9A271</accession>
<reference evidence="1 2" key="1">
    <citation type="submission" date="2023-11" db="EMBL/GenBank/DDBJ databases">
        <title>Halocaridina rubra genome assembly.</title>
        <authorList>
            <person name="Smith C."/>
        </authorList>
    </citation>
    <scope>NUCLEOTIDE SEQUENCE [LARGE SCALE GENOMIC DNA]</scope>
    <source>
        <strain evidence="1">EP-1</strain>
        <tissue evidence="1">Whole</tissue>
    </source>
</reference>
<gene>
    <name evidence="1" type="ORF">SK128_015870</name>
</gene>
<proteinExistence type="predicted"/>
<sequence length="54" mass="5971">SSMPGSWLRDSFSRTSRPWVTSSGKCHSSCPKWIFLSQVSGFDPGCDFPEAVKC</sequence>
<feature type="non-terminal residue" evidence="1">
    <location>
        <position position="1"/>
    </location>
</feature>